<dbReference type="AlphaFoldDB" id="A0A6A4Q0T1"/>
<reference evidence="2" key="1">
    <citation type="journal article" date="2020" name="Nat. Commun.">
        <title>Genome sequence of the cluster root forming white lupin.</title>
        <authorList>
            <person name="Hufnagel B."/>
            <person name="Marques A."/>
            <person name="Soriano A."/>
            <person name="Marques L."/>
            <person name="Divol F."/>
            <person name="Doumas P."/>
            <person name="Sallet E."/>
            <person name="Mancinotti D."/>
            <person name="Carrere S."/>
            <person name="Marande W."/>
            <person name="Arribat S."/>
            <person name="Keller J."/>
            <person name="Huneau C."/>
            <person name="Blein T."/>
            <person name="Aime D."/>
            <person name="Laguerre M."/>
            <person name="Taylor J."/>
            <person name="Schubert V."/>
            <person name="Nelson M."/>
            <person name="Geu-Flores F."/>
            <person name="Crespi M."/>
            <person name="Gallardo-Guerrero K."/>
            <person name="Delaux P.-M."/>
            <person name="Salse J."/>
            <person name="Berges H."/>
            <person name="Guyot R."/>
            <person name="Gouzy J."/>
            <person name="Peret B."/>
        </authorList>
    </citation>
    <scope>NUCLEOTIDE SEQUENCE [LARGE SCALE GENOMIC DNA]</scope>
    <source>
        <strain evidence="2">cv. Amiga</strain>
    </source>
</reference>
<dbReference type="EMBL" id="WOCE01000009">
    <property type="protein sequence ID" value="KAE9607428.1"/>
    <property type="molecule type" value="Genomic_DNA"/>
</dbReference>
<accession>A0A6A4Q0T1</accession>
<sequence>MLCFSSSRKPNTKCRTWFWSNPLIWFQYYIKQPRRWKPNNDAKWVKGGCPISKSGQASRFNNGLHLTAILTHKPPTMGSSRNQIPTNLVDTVCPF</sequence>
<protein>
    <submittedName>
        <fullName evidence="1">Uncharacterized protein</fullName>
    </submittedName>
</protein>
<name>A0A6A4Q0T1_LUPAL</name>
<proteinExistence type="predicted"/>
<organism evidence="1 2">
    <name type="scientific">Lupinus albus</name>
    <name type="common">White lupine</name>
    <name type="synonym">Lupinus termis</name>
    <dbReference type="NCBI Taxonomy" id="3870"/>
    <lineage>
        <taxon>Eukaryota</taxon>
        <taxon>Viridiplantae</taxon>
        <taxon>Streptophyta</taxon>
        <taxon>Embryophyta</taxon>
        <taxon>Tracheophyta</taxon>
        <taxon>Spermatophyta</taxon>
        <taxon>Magnoliopsida</taxon>
        <taxon>eudicotyledons</taxon>
        <taxon>Gunneridae</taxon>
        <taxon>Pentapetalae</taxon>
        <taxon>rosids</taxon>
        <taxon>fabids</taxon>
        <taxon>Fabales</taxon>
        <taxon>Fabaceae</taxon>
        <taxon>Papilionoideae</taxon>
        <taxon>50 kb inversion clade</taxon>
        <taxon>genistoids sensu lato</taxon>
        <taxon>core genistoids</taxon>
        <taxon>Genisteae</taxon>
        <taxon>Lupinus</taxon>
    </lineage>
</organism>
<evidence type="ECO:0000313" key="1">
    <source>
        <dbReference type="EMBL" id="KAE9607428.1"/>
    </source>
</evidence>
<keyword evidence="2" id="KW-1185">Reference proteome</keyword>
<dbReference type="Proteomes" id="UP000447434">
    <property type="component" value="Chromosome 9"/>
</dbReference>
<comment type="caution">
    <text evidence="1">The sequence shown here is derived from an EMBL/GenBank/DDBJ whole genome shotgun (WGS) entry which is preliminary data.</text>
</comment>
<gene>
    <name evidence="1" type="ORF">Lalb_Chr09g0329901</name>
</gene>
<evidence type="ECO:0000313" key="2">
    <source>
        <dbReference type="Proteomes" id="UP000447434"/>
    </source>
</evidence>